<accession>H5UQP0</accession>
<organism evidence="2 3">
    <name type="scientific">Mobilicoccus pelagius NBRC 104925</name>
    <dbReference type="NCBI Taxonomy" id="1089455"/>
    <lineage>
        <taxon>Bacteria</taxon>
        <taxon>Bacillati</taxon>
        <taxon>Actinomycetota</taxon>
        <taxon>Actinomycetes</taxon>
        <taxon>Micrococcales</taxon>
        <taxon>Dermatophilaceae</taxon>
        <taxon>Mobilicoccus</taxon>
    </lineage>
</organism>
<sequence>MPPGDDDEEGRWEEEHCGETEVVAHTEEGDEAVTLMDRRDAEIRRHPRRFTDSPSSVTVPRSGTCSPARTRNDVDVPEPLGPVTATGRGPRSQVTWASGVASP</sequence>
<name>H5UQP0_9MICO</name>
<feature type="compositionally biased region" description="Acidic residues" evidence="1">
    <location>
        <begin position="1"/>
        <end position="12"/>
    </location>
</feature>
<evidence type="ECO:0000313" key="3">
    <source>
        <dbReference type="Proteomes" id="UP000004367"/>
    </source>
</evidence>
<gene>
    <name evidence="2" type="ORF">MOPEL_036_00120</name>
</gene>
<feature type="compositionally biased region" description="Polar residues" evidence="1">
    <location>
        <begin position="52"/>
        <end position="69"/>
    </location>
</feature>
<reference evidence="2 3" key="1">
    <citation type="submission" date="2012-02" db="EMBL/GenBank/DDBJ databases">
        <title>Whole genome shotgun sequence of Mobilicoccus pelagius NBRC 104925.</title>
        <authorList>
            <person name="Yoshida Y."/>
            <person name="Hosoyama A."/>
            <person name="Tsuchikane K."/>
            <person name="Katsumata H."/>
            <person name="Yamazaki S."/>
            <person name="Fujita N."/>
        </authorList>
    </citation>
    <scope>NUCLEOTIDE SEQUENCE [LARGE SCALE GENOMIC DNA]</scope>
    <source>
        <strain evidence="2 3">NBRC 104925</strain>
    </source>
</reference>
<dbReference type="STRING" id="1089455.MOPEL_036_00120"/>
<evidence type="ECO:0000256" key="1">
    <source>
        <dbReference type="SAM" id="MobiDB-lite"/>
    </source>
</evidence>
<proteinExistence type="predicted"/>
<dbReference type="Proteomes" id="UP000004367">
    <property type="component" value="Unassembled WGS sequence"/>
</dbReference>
<feature type="region of interest" description="Disordered" evidence="1">
    <location>
        <begin position="1"/>
        <end position="103"/>
    </location>
</feature>
<dbReference type="EMBL" id="BAFE01000034">
    <property type="protein sequence ID" value="GAB48048.1"/>
    <property type="molecule type" value="Genomic_DNA"/>
</dbReference>
<feature type="compositionally biased region" description="Basic and acidic residues" evidence="1">
    <location>
        <begin position="13"/>
        <end position="27"/>
    </location>
</feature>
<evidence type="ECO:0000313" key="2">
    <source>
        <dbReference type="EMBL" id="GAB48048.1"/>
    </source>
</evidence>
<comment type="caution">
    <text evidence="2">The sequence shown here is derived from an EMBL/GenBank/DDBJ whole genome shotgun (WGS) entry which is preliminary data.</text>
</comment>
<keyword evidence="3" id="KW-1185">Reference proteome</keyword>
<dbReference type="AlphaFoldDB" id="H5UQP0"/>
<protein>
    <submittedName>
        <fullName evidence="2">Uncharacterized protein</fullName>
    </submittedName>
</protein>